<reference evidence="1" key="1">
    <citation type="submission" date="2018-11" db="EMBL/GenBank/DDBJ databases">
        <authorList>
            <consortium name="Genoscope - CEA"/>
            <person name="William W."/>
        </authorList>
    </citation>
    <scope>NUCLEOTIDE SEQUENCE</scope>
</reference>
<sequence>MEIAPFSSRFKLYDQLELLEFPNKFFIKPVDSHHQGFSVDRRDVNIKPLDAVVFDVTIQLIYFARIASHFFFSDRSLSIASLTTPLT</sequence>
<dbReference type="AlphaFoldDB" id="A0A3P6C5T0"/>
<protein>
    <submittedName>
        <fullName evidence="1">Uncharacterized protein</fullName>
    </submittedName>
</protein>
<accession>A0A3P6C5T0</accession>
<dbReference type="EMBL" id="LR031873">
    <property type="protein sequence ID" value="VDD09560.1"/>
    <property type="molecule type" value="Genomic_DNA"/>
</dbReference>
<proteinExistence type="predicted"/>
<evidence type="ECO:0000313" key="1">
    <source>
        <dbReference type="EMBL" id="VDD09560.1"/>
    </source>
</evidence>
<name>A0A3P6C5T0_BRAOL</name>
<organism evidence="1">
    <name type="scientific">Brassica oleracea</name>
    <name type="common">Wild cabbage</name>
    <dbReference type="NCBI Taxonomy" id="3712"/>
    <lineage>
        <taxon>Eukaryota</taxon>
        <taxon>Viridiplantae</taxon>
        <taxon>Streptophyta</taxon>
        <taxon>Embryophyta</taxon>
        <taxon>Tracheophyta</taxon>
        <taxon>Spermatophyta</taxon>
        <taxon>Magnoliopsida</taxon>
        <taxon>eudicotyledons</taxon>
        <taxon>Gunneridae</taxon>
        <taxon>Pentapetalae</taxon>
        <taxon>rosids</taxon>
        <taxon>malvids</taxon>
        <taxon>Brassicales</taxon>
        <taxon>Brassicaceae</taxon>
        <taxon>Brassiceae</taxon>
        <taxon>Brassica</taxon>
    </lineage>
</organism>
<gene>
    <name evidence="1" type="ORF">BOLC4T25011H</name>
</gene>